<evidence type="ECO:0000313" key="1">
    <source>
        <dbReference type="EMBL" id="RAL64518.1"/>
    </source>
</evidence>
<dbReference type="AlphaFoldDB" id="A0A395IXP0"/>
<sequence>MPIEILHQENAQSWPEVVDRINHLMGKLDTYISQYTEQADPVLRHGQSGSNENIKLGLERLHKHALELLVEIRREDQYENSPREPISSTQYCKTSKRNAEFEETLADLRAWASREKTFGYDMTLIHEDEQGFTANDMNSAVQTIM</sequence>
<dbReference type="EMBL" id="QKRW01000014">
    <property type="protein sequence ID" value="RAL64518.1"/>
    <property type="molecule type" value="Genomic_DNA"/>
</dbReference>
<organism evidence="1 2">
    <name type="scientific">Monilinia fructigena</name>
    <dbReference type="NCBI Taxonomy" id="38457"/>
    <lineage>
        <taxon>Eukaryota</taxon>
        <taxon>Fungi</taxon>
        <taxon>Dikarya</taxon>
        <taxon>Ascomycota</taxon>
        <taxon>Pezizomycotina</taxon>
        <taxon>Leotiomycetes</taxon>
        <taxon>Helotiales</taxon>
        <taxon>Sclerotiniaceae</taxon>
        <taxon>Monilinia</taxon>
    </lineage>
</organism>
<accession>A0A395IXP0</accession>
<protein>
    <submittedName>
        <fullName evidence="1">Uncharacterized protein</fullName>
    </submittedName>
</protein>
<evidence type="ECO:0000313" key="2">
    <source>
        <dbReference type="Proteomes" id="UP000249056"/>
    </source>
</evidence>
<name>A0A395IXP0_9HELO</name>
<comment type="caution">
    <text evidence="1">The sequence shown here is derived from an EMBL/GenBank/DDBJ whole genome shotgun (WGS) entry which is preliminary data.</text>
</comment>
<gene>
    <name evidence="1" type="ORF">DID88_001993</name>
</gene>
<keyword evidence="2" id="KW-1185">Reference proteome</keyword>
<proteinExistence type="predicted"/>
<dbReference type="Proteomes" id="UP000249056">
    <property type="component" value="Unassembled WGS sequence"/>
</dbReference>
<reference evidence="1 2" key="1">
    <citation type="submission" date="2018-06" db="EMBL/GenBank/DDBJ databases">
        <title>Genome Sequence of the Brown Rot Fungal Pathogen Monilinia fructigena.</title>
        <authorList>
            <person name="Landi L."/>
            <person name="De Miccolis Angelini R.M."/>
            <person name="Pollastro S."/>
            <person name="Abate D."/>
            <person name="Faretra F."/>
            <person name="Romanazzi G."/>
        </authorList>
    </citation>
    <scope>NUCLEOTIDE SEQUENCE [LARGE SCALE GENOMIC DNA]</scope>
    <source>
        <strain evidence="1 2">Mfrg269</strain>
    </source>
</reference>